<dbReference type="OrthoDB" id="7824597at2"/>
<evidence type="ECO:0000313" key="1">
    <source>
        <dbReference type="EMBL" id="RIY01874.1"/>
    </source>
</evidence>
<gene>
    <name evidence="1" type="ORF">D3218_05980</name>
</gene>
<proteinExistence type="predicted"/>
<dbReference type="EMBL" id="QYRN01000003">
    <property type="protein sequence ID" value="RIY01874.1"/>
    <property type="molecule type" value="Genomic_DNA"/>
</dbReference>
<dbReference type="SUPFAM" id="SSF158837">
    <property type="entry name" value="AGR C 984p-like"/>
    <property type="match status" value="5"/>
</dbReference>
<dbReference type="RefSeq" id="WP_119539011.1">
    <property type="nucleotide sequence ID" value="NZ_QYRN01000003.1"/>
</dbReference>
<comment type="caution">
    <text evidence="1">The sequence shown here is derived from an EMBL/GenBank/DDBJ whole genome shotgun (WGS) entry which is preliminary data.</text>
</comment>
<name>A0A3A1WMQ8_9HYPH</name>
<protein>
    <submittedName>
        <fullName evidence="1">DUF1217 domain-containing protein</fullName>
    </submittedName>
</protein>
<sequence length="727" mass="78792">MLSTLLNYRLYSNDLTKSLARISQQASVQRESDYYKANIGKVKSTDDLLKNYRLYAYAMKAYGLEDQTQSVGLMRKVLESDLSDSTSFANKLVDKRYREFAAAFQFGSSTEAAIQTTAQTELLTEAYSEHRLRAAAVVAKTVDAYTAKIANVRTVSDLLDDADMFRVVAKVAGRDPDTTDKASLKALLADALTTGAASSGDAQLQELKDRFQFQADGTLPTTDPATTAQTEAARIDISATYYDEMGSGTSSQAAALKTSYVKSFLEANPTAEALAADDQVLDYILTAFGLSPGSETSAFVQNILTSRSDNQPNALSQMAQSTTGEIARKKSMTAINAAFSFNSDGTIDGSLFASGSSFSTLESAFFSNYQKADATRDKLSISTFAVRLSNMKSINDLIGRDAVFGKAAFNYILTAFDIDPTTESTSKIRQVLLSDPSDPTSYVSKLKDERYERLAAAFNFGSDGKASTQRLAQSVTNQTATGTLYTASFGTDISDAKKSLIAKDTEDYLTAVGQIRSLDDFIADKDVVAYALKAYGLEDEKISNADLRKLFTSDLSDPKSFANAKNDKRFTKLVAAFNFTTSGTIQRETEGVQSGSALLSTQNKYLLQTMETQTGESSEGARLALYFLRVAPDVTEPYGILGDKALFEVARTALGLPSGMSNMDIEAQAKILESRINFDDFQDAKKLDKFILRFSTLYDVANFSTESSPILALFGESSGANGILGIV</sequence>
<keyword evidence="2" id="KW-1185">Reference proteome</keyword>
<dbReference type="AlphaFoldDB" id="A0A3A1WMQ8"/>
<dbReference type="InterPro" id="IPR010626">
    <property type="entry name" value="DUF1217"/>
</dbReference>
<dbReference type="InterPro" id="IPR023157">
    <property type="entry name" value="AGR-C-984p-like_sf"/>
</dbReference>
<evidence type="ECO:0000313" key="2">
    <source>
        <dbReference type="Proteomes" id="UP000265750"/>
    </source>
</evidence>
<accession>A0A3A1WMQ8</accession>
<dbReference type="Pfam" id="PF06748">
    <property type="entry name" value="DUF1217"/>
    <property type="match status" value="3"/>
</dbReference>
<reference evidence="2" key="1">
    <citation type="submission" date="2018-09" db="EMBL/GenBank/DDBJ databases">
        <authorList>
            <person name="Tuo L."/>
        </authorList>
    </citation>
    <scope>NUCLEOTIDE SEQUENCE [LARGE SCALE GENOMIC DNA]</scope>
    <source>
        <strain evidence="2">M2BS4Y-1</strain>
    </source>
</reference>
<dbReference type="Gene3D" id="1.10.3700.10">
    <property type="entry name" value="AGR C 984p-like"/>
    <property type="match status" value="4"/>
</dbReference>
<organism evidence="1 2">
    <name type="scientific">Aureimonas flava</name>
    <dbReference type="NCBI Taxonomy" id="2320271"/>
    <lineage>
        <taxon>Bacteria</taxon>
        <taxon>Pseudomonadati</taxon>
        <taxon>Pseudomonadota</taxon>
        <taxon>Alphaproteobacteria</taxon>
        <taxon>Hyphomicrobiales</taxon>
        <taxon>Aurantimonadaceae</taxon>
        <taxon>Aureimonas</taxon>
    </lineage>
</organism>
<dbReference type="Proteomes" id="UP000265750">
    <property type="component" value="Unassembled WGS sequence"/>
</dbReference>